<dbReference type="Proteomes" id="UP001238088">
    <property type="component" value="Unassembled WGS sequence"/>
</dbReference>
<evidence type="ECO:0000256" key="1">
    <source>
        <dbReference type="SAM" id="Phobius"/>
    </source>
</evidence>
<keyword evidence="1" id="KW-0472">Membrane</keyword>
<dbReference type="PANTHER" id="PTHR41983">
    <property type="entry name" value="SHORT-CHAIN FATTY ACID TRANSPORTER-RELATED"/>
    <property type="match status" value="1"/>
</dbReference>
<protein>
    <submittedName>
        <fullName evidence="2">Short subunit fatty acids transporter</fullName>
    </submittedName>
</protein>
<dbReference type="EMBL" id="JAUSUB010000015">
    <property type="protein sequence ID" value="MDQ0271537.1"/>
    <property type="molecule type" value="Genomic_DNA"/>
</dbReference>
<sequence>MLNRMANRFSKLVEKYLPDAFVIAVLLTLFVFVVAFFMKPADPLSTFKSFGNGFWSYLTFTMQMILLLMTGMALAAVPFIQRFLTALASKAQTANQLMYLPFLSLLLLII</sequence>
<accession>A0ABU0AL87</accession>
<organism evidence="2 3">
    <name type="scientific">Cytobacillus purgationiresistens</name>
    <dbReference type="NCBI Taxonomy" id="863449"/>
    <lineage>
        <taxon>Bacteria</taxon>
        <taxon>Bacillati</taxon>
        <taxon>Bacillota</taxon>
        <taxon>Bacilli</taxon>
        <taxon>Bacillales</taxon>
        <taxon>Bacillaceae</taxon>
        <taxon>Cytobacillus</taxon>
    </lineage>
</organism>
<evidence type="ECO:0000313" key="3">
    <source>
        <dbReference type="Proteomes" id="UP001238088"/>
    </source>
</evidence>
<proteinExistence type="predicted"/>
<name>A0ABU0AL87_9BACI</name>
<comment type="caution">
    <text evidence="2">The sequence shown here is derived from an EMBL/GenBank/DDBJ whole genome shotgun (WGS) entry which is preliminary data.</text>
</comment>
<dbReference type="PANTHER" id="PTHR41983:SF2">
    <property type="entry name" value="SHORT-CHAIN FATTY ACID TRANSPORTER-RELATED"/>
    <property type="match status" value="1"/>
</dbReference>
<keyword evidence="1" id="KW-1133">Transmembrane helix</keyword>
<feature type="transmembrane region" description="Helical" evidence="1">
    <location>
        <begin position="20"/>
        <end position="38"/>
    </location>
</feature>
<gene>
    <name evidence="2" type="ORF">J2S17_003425</name>
</gene>
<reference evidence="2 3" key="1">
    <citation type="submission" date="2023-07" db="EMBL/GenBank/DDBJ databases">
        <title>Genomic Encyclopedia of Type Strains, Phase IV (KMG-IV): sequencing the most valuable type-strain genomes for metagenomic binning, comparative biology and taxonomic classification.</title>
        <authorList>
            <person name="Goeker M."/>
        </authorList>
    </citation>
    <scope>NUCLEOTIDE SEQUENCE [LARGE SCALE GENOMIC DNA]</scope>
    <source>
        <strain evidence="2 3">DSM 23494</strain>
    </source>
</reference>
<dbReference type="Pfam" id="PF02667">
    <property type="entry name" value="SCFA_trans"/>
    <property type="match status" value="1"/>
</dbReference>
<evidence type="ECO:0000313" key="2">
    <source>
        <dbReference type="EMBL" id="MDQ0271537.1"/>
    </source>
</evidence>
<dbReference type="InterPro" id="IPR006160">
    <property type="entry name" value="SCFA_transpt_AtoE"/>
</dbReference>
<feature type="transmembrane region" description="Helical" evidence="1">
    <location>
        <begin position="58"/>
        <end position="80"/>
    </location>
</feature>
<keyword evidence="3" id="KW-1185">Reference proteome</keyword>
<keyword evidence="1" id="KW-0812">Transmembrane</keyword>